<dbReference type="InterPro" id="IPR012188">
    <property type="entry name" value="ME_PTA"/>
</dbReference>
<evidence type="ECO:0000256" key="2">
    <source>
        <dbReference type="ARBA" id="ARBA00001946"/>
    </source>
</evidence>
<dbReference type="InterPro" id="IPR045213">
    <property type="entry name" value="Malic_NAD-bd_bact_type"/>
</dbReference>
<dbReference type="GO" id="GO:0051287">
    <property type="term" value="F:NAD binding"/>
    <property type="evidence" value="ECO:0007669"/>
    <property type="project" value="InterPro"/>
</dbReference>
<dbReference type="InterPro" id="IPR042113">
    <property type="entry name" value="P_AcTrfase_dom1"/>
</dbReference>
<dbReference type="GO" id="GO:0006108">
    <property type="term" value="P:malate metabolic process"/>
    <property type="evidence" value="ECO:0007669"/>
    <property type="project" value="InterPro"/>
</dbReference>
<dbReference type="InterPro" id="IPR042112">
    <property type="entry name" value="P_AcTrfase_dom2"/>
</dbReference>
<dbReference type="FunFam" id="3.40.50.720:FF:000095">
    <property type="entry name" value="NADP-dependent malic enzyme"/>
    <property type="match status" value="1"/>
</dbReference>
<dbReference type="SMART" id="SM01274">
    <property type="entry name" value="malic"/>
    <property type="match status" value="1"/>
</dbReference>
<feature type="binding site" evidence="10">
    <location>
        <position position="294"/>
    </location>
    <ligand>
        <name>a divalent metal cation</name>
        <dbReference type="ChEBI" id="CHEBI:60240"/>
    </ligand>
</feature>
<keyword evidence="6 13" id="KW-0560">Oxidoreductase</keyword>
<dbReference type="Pfam" id="PF01515">
    <property type="entry name" value="PTA_PTB"/>
    <property type="match status" value="1"/>
</dbReference>
<keyword evidence="7" id="KW-0511">Multifunctional enzyme</keyword>
<dbReference type="SUPFAM" id="SSF51735">
    <property type="entry name" value="NAD(P)-binding Rossmann-fold domains"/>
    <property type="match status" value="1"/>
</dbReference>
<dbReference type="PIRSF" id="PIRSF036684">
    <property type="entry name" value="ME_PTA"/>
    <property type="match status" value="1"/>
</dbReference>
<comment type="similarity">
    <text evidence="4">In the C-terminal section; belongs to the phosphate acetyltransferase and butyryltransferase family.</text>
</comment>
<feature type="binding site" evidence="9">
    <location>
        <position position="143"/>
    </location>
    <ligand>
        <name>a divalent metal cation</name>
        <dbReference type="ChEBI" id="CHEBI:60240"/>
    </ligand>
</feature>
<gene>
    <name evidence="13" type="ORF">A7A09_000810</name>
</gene>
<evidence type="ECO:0000259" key="12">
    <source>
        <dbReference type="SMART" id="SM01274"/>
    </source>
</evidence>
<dbReference type="InterPro" id="IPR037062">
    <property type="entry name" value="Malic_N_dom_sf"/>
</dbReference>
<dbReference type="Proteomes" id="UP000238137">
    <property type="component" value="Unassembled WGS sequence"/>
</dbReference>
<evidence type="ECO:0000256" key="5">
    <source>
        <dbReference type="ARBA" id="ARBA00022723"/>
    </source>
</evidence>
<keyword evidence="5 9" id="KW-0479">Metal-binding</keyword>
<evidence type="ECO:0000256" key="10">
    <source>
        <dbReference type="PIRSR" id="PIRSR036684-3"/>
    </source>
</evidence>
<dbReference type="SUPFAM" id="SSF53223">
    <property type="entry name" value="Aminoacid dehydrogenase-like, N-terminal domain"/>
    <property type="match status" value="1"/>
</dbReference>
<dbReference type="InterPro" id="IPR046346">
    <property type="entry name" value="Aminoacid_DH-like_N_sf"/>
</dbReference>
<evidence type="ECO:0000256" key="8">
    <source>
        <dbReference type="PIRSR" id="PIRSR036684-1"/>
    </source>
</evidence>
<evidence type="ECO:0000256" key="7">
    <source>
        <dbReference type="ARBA" id="ARBA00023268"/>
    </source>
</evidence>
<sequence length="759" mass="81626">MVDKNRSKSRITPEEALAYHMEPRPGKFDIVASTPMTTQRDLSLAYSPGVAVPVQAIADQPETAYDYTTKGNMVAVISNGTAILGLGNLGALASKPVMEGKAVLFKRFADVNAIDIELDSEDAEEIINAVRLMGPTFGGINLEDIKAPECFIIEQRLKELMDIPVFHDDQHGTAVICAAGLINALELSGKKIEDVKIVLNGAGAAGIACLELLKSMGAQHDNCIMCDTKGVIYQGRTEGMNQWKSAHAVTTEARSLEDAMKGADVFLGVSVKGAVTQDMVQSMADNPVIFAMANPDPEITPEDAHAVRADAIVATGRSDYPNQVNNVLGFPYLFRGALDIHARAINDEMKIACARALAELAREDVPDEVAAAYGRKLQFGRDYIIPAPFDPRLIHVVPPAVARAGMDTGVARRPIIDMEGYIQSLKARMDPTAAILQGMHARARKTQARMIFAEGDDPRVLRAAVAWQRGGMGQALVVGRENDVKEKLEAAGLADAVREIAVVNAANTRHLEAYHDFLYARLQRKGMDREDTNRLANRDRHVFAALMLAHGHGDGLVTGATRKSAHVLDQMGQVFDLRPQDGAVGITAVLHKGRIVLIGDTLVHEWPEAEDLADIATRGAVVARGLGLDPRVAFLSFSNFGYPVSERATKMAQAPMVLDARKVDFEYEGEMTVDVALNPESAARYPFSRLTGPANILVMPARHSASISVKLLQEMGGATVIGPILTGVPQPIQICSTTSTVNDILNMAAISAGGLGTVK</sequence>
<dbReference type="InterPro" id="IPR015884">
    <property type="entry name" value="Malic_enzyme_CS"/>
</dbReference>
<reference evidence="13" key="1">
    <citation type="submission" date="2018-05" db="EMBL/GenBank/DDBJ databases">
        <title>Reclassification of Methylarcula marina and Methylarcula terricola as Paracoccus methylarcula sp.nov., comb.nov. and Paracoccus terricola comb.nov.</title>
        <authorList>
            <person name="Shmareva M.N."/>
            <person name="Doronina N.V."/>
            <person name="Vasilenko O.V."/>
            <person name="Tarlachkov S.V."/>
            <person name="Trotsenko Y.A."/>
        </authorList>
    </citation>
    <scope>NUCLEOTIDE SEQUENCE [LARGE SCALE GENOMIC DNA]</scope>
    <source>
        <strain evidence="13">VKM B-2159</strain>
    </source>
</reference>
<dbReference type="InterPro" id="IPR012302">
    <property type="entry name" value="Malic_NAD-bd"/>
</dbReference>
<dbReference type="Gene3D" id="3.40.50.720">
    <property type="entry name" value="NAD(P)-binding Rossmann-like Domain"/>
    <property type="match status" value="1"/>
</dbReference>
<accession>A0A3R7LR80</accession>
<dbReference type="InterPro" id="IPR051674">
    <property type="entry name" value="Malate_Decarboxylase"/>
</dbReference>
<dbReference type="Pfam" id="PF03949">
    <property type="entry name" value="Malic_M"/>
    <property type="match status" value="1"/>
</dbReference>
<dbReference type="InterPro" id="IPR002505">
    <property type="entry name" value="PTA_PTB"/>
</dbReference>
<feature type="binding site" evidence="10">
    <location>
        <position position="169"/>
    </location>
    <ligand>
        <name>a divalent metal cation</name>
        <dbReference type="ChEBI" id="CHEBI:60240"/>
    </ligand>
</feature>
<protein>
    <submittedName>
        <fullName evidence="13">NADP-dependent malic enzyme</fullName>
        <ecNumber evidence="13">1.1.1.40</ecNumber>
    </submittedName>
</protein>
<evidence type="ECO:0000256" key="6">
    <source>
        <dbReference type="ARBA" id="ARBA00023002"/>
    </source>
</evidence>
<evidence type="ECO:0000259" key="11">
    <source>
        <dbReference type="SMART" id="SM00919"/>
    </source>
</evidence>
<evidence type="ECO:0000313" key="13">
    <source>
        <dbReference type="EMBL" id="RNF35985.1"/>
    </source>
</evidence>
<evidence type="ECO:0000313" key="14">
    <source>
        <dbReference type="Proteomes" id="UP000238137"/>
    </source>
</evidence>
<dbReference type="Gene3D" id="3.40.50.10750">
    <property type="entry name" value="Isocitrate/Isopropylmalate dehydrogenase-like"/>
    <property type="match status" value="1"/>
</dbReference>
<dbReference type="Gene3D" id="3.40.50.10950">
    <property type="match status" value="1"/>
</dbReference>
<keyword evidence="10" id="KW-0521">NADP</keyword>
<comment type="cofactor">
    <cofactor evidence="1">
        <name>Mn(2+)</name>
        <dbReference type="ChEBI" id="CHEBI:29035"/>
    </cofactor>
</comment>
<dbReference type="CDD" id="cd05311">
    <property type="entry name" value="NAD_bind_2_malic_enz"/>
    <property type="match status" value="1"/>
</dbReference>
<dbReference type="PANTHER" id="PTHR43237:SF4">
    <property type="entry name" value="NADP-DEPENDENT MALIC ENZYME"/>
    <property type="match status" value="1"/>
</dbReference>
<dbReference type="OrthoDB" id="9805787at2"/>
<dbReference type="RefSeq" id="WP_106689441.1">
    <property type="nucleotide sequence ID" value="NZ_PXNQ02000001.1"/>
</dbReference>
<dbReference type="SUPFAM" id="SSF53659">
    <property type="entry name" value="Isocitrate/Isopropylmalate dehydrogenase-like"/>
    <property type="match status" value="1"/>
</dbReference>
<dbReference type="GO" id="GO:0046872">
    <property type="term" value="F:metal ion binding"/>
    <property type="evidence" value="ECO:0007669"/>
    <property type="project" value="UniProtKB-KW"/>
</dbReference>
<dbReference type="Gene3D" id="3.40.50.10380">
    <property type="entry name" value="Malic enzyme, N-terminal domain"/>
    <property type="match status" value="1"/>
</dbReference>
<evidence type="ECO:0000256" key="9">
    <source>
        <dbReference type="PIRSR" id="PIRSR036684-2"/>
    </source>
</evidence>
<feature type="domain" description="Malic enzyme NAD-binding" evidence="11">
    <location>
        <begin position="170"/>
        <end position="406"/>
    </location>
</feature>
<dbReference type="AlphaFoldDB" id="A0A3R7LR80"/>
<comment type="similarity">
    <text evidence="3">In the N-terminal section; belongs to the malic enzymes family.</text>
</comment>
<feature type="domain" description="Malic enzyme N-terminal" evidence="12">
    <location>
        <begin position="25"/>
        <end position="158"/>
    </location>
</feature>
<feature type="binding site" evidence="10">
    <location>
        <begin position="83"/>
        <end position="90"/>
    </location>
    <ligand>
        <name>NADP(+)</name>
        <dbReference type="ChEBI" id="CHEBI:58349"/>
    </ligand>
</feature>
<dbReference type="GO" id="GO:0016746">
    <property type="term" value="F:acyltransferase activity"/>
    <property type="evidence" value="ECO:0007669"/>
    <property type="project" value="InterPro"/>
</dbReference>
<keyword evidence="14" id="KW-1185">Reference proteome</keyword>
<proteinExistence type="inferred from homology"/>
<name>A0A3R7LR80_9RHOB</name>
<dbReference type="EMBL" id="PXNQ02000001">
    <property type="protein sequence ID" value="RNF35985.1"/>
    <property type="molecule type" value="Genomic_DNA"/>
</dbReference>
<feature type="binding site" evidence="9">
    <location>
        <position position="144"/>
    </location>
    <ligand>
        <name>a divalent metal cation</name>
        <dbReference type="ChEBI" id="CHEBI:60240"/>
    </ligand>
</feature>
<dbReference type="SMART" id="SM00919">
    <property type="entry name" value="Malic_M"/>
    <property type="match status" value="1"/>
</dbReference>
<comment type="cofactor">
    <cofactor evidence="2">
        <name>Mg(2+)</name>
        <dbReference type="ChEBI" id="CHEBI:18420"/>
    </cofactor>
</comment>
<dbReference type="EC" id="1.1.1.40" evidence="13"/>
<dbReference type="GO" id="GO:0004473">
    <property type="term" value="F:malate dehydrogenase (decarboxylating) (NADP+) activity"/>
    <property type="evidence" value="ECO:0007669"/>
    <property type="project" value="UniProtKB-EC"/>
</dbReference>
<dbReference type="InterPro" id="IPR012301">
    <property type="entry name" value="Malic_N_dom"/>
</dbReference>
<dbReference type="PANTHER" id="PTHR43237">
    <property type="entry name" value="NADP-DEPENDENT MALIC ENZYME"/>
    <property type="match status" value="1"/>
</dbReference>
<dbReference type="FunFam" id="3.40.50.10380:FF:000003">
    <property type="entry name" value="NADP-dependent malic enzyme"/>
    <property type="match status" value="1"/>
</dbReference>
<evidence type="ECO:0000256" key="4">
    <source>
        <dbReference type="ARBA" id="ARBA00008756"/>
    </source>
</evidence>
<comment type="caution">
    <text evidence="13">The sequence shown here is derived from an EMBL/GenBank/DDBJ whole genome shotgun (WGS) entry which is preliminary data.</text>
</comment>
<feature type="active site" description="Proton acceptor" evidence="8">
    <location>
        <position position="101"/>
    </location>
</feature>
<dbReference type="Pfam" id="PF00390">
    <property type="entry name" value="malic"/>
    <property type="match status" value="1"/>
</dbReference>
<evidence type="ECO:0000256" key="3">
    <source>
        <dbReference type="ARBA" id="ARBA00007686"/>
    </source>
</evidence>
<organism evidence="13 14">
    <name type="scientific">Paracoccus methylarcula</name>
    <dbReference type="NCBI Taxonomy" id="72022"/>
    <lineage>
        <taxon>Bacteria</taxon>
        <taxon>Pseudomonadati</taxon>
        <taxon>Pseudomonadota</taxon>
        <taxon>Alphaproteobacteria</taxon>
        <taxon>Rhodobacterales</taxon>
        <taxon>Paracoccaceae</taxon>
        <taxon>Paracoccus</taxon>
    </lineage>
</organism>
<dbReference type="PROSITE" id="PS00331">
    <property type="entry name" value="MALIC_ENZYMES"/>
    <property type="match status" value="1"/>
</dbReference>
<evidence type="ECO:0000256" key="1">
    <source>
        <dbReference type="ARBA" id="ARBA00001936"/>
    </source>
</evidence>
<dbReference type="InterPro" id="IPR036291">
    <property type="entry name" value="NAD(P)-bd_dom_sf"/>
</dbReference>